<dbReference type="Gene3D" id="1.25.40.10">
    <property type="entry name" value="Tetratricopeptide repeat domain"/>
    <property type="match status" value="1"/>
</dbReference>
<reference evidence="3 4" key="1">
    <citation type="submission" date="2018-05" db="EMBL/GenBank/DDBJ databases">
        <title>Marinifilum breve JC075T sp. nov., a marine bacterium isolated from Yongle Blue Hole in the South China Sea.</title>
        <authorList>
            <person name="Fu T."/>
        </authorList>
    </citation>
    <scope>NUCLEOTIDE SEQUENCE [LARGE SCALE GENOMIC DNA]</scope>
    <source>
        <strain evidence="3 4">JC075</strain>
    </source>
</reference>
<keyword evidence="4" id="KW-1185">Reference proteome</keyword>
<proteinExistence type="predicted"/>
<feature type="signal peptide" evidence="2">
    <location>
        <begin position="1"/>
        <end position="19"/>
    </location>
</feature>
<dbReference type="Proteomes" id="UP000248079">
    <property type="component" value="Unassembled WGS sequence"/>
</dbReference>
<keyword evidence="2" id="KW-0732">Signal</keyword>
<comment type="caution">
    <text evidence="3">The sequence shown here is derived from an EMBL/GenBank/DDBJ whole genome shotgun (WGS) entry which is preliminary data.</text>
</comment>
<organism evidence="3 4">
    <name type="scientific">Marinifilum breve</name>
    <dbReference type="NCBI Taxonomy" id="2184082"/>
    <lineage>
        <taxon>Bacteria</taxon>
        <taxon>Pseudomonadati</taxon>
        <taxon>Bacteroidota</taxon>
        <taxon>Bacteroidia</taxon>
        <taxon>Marinilabiliales</taxon>
        <taxon>Marinifilaceae</taxon>
    </lineage>
</organism>
<sequence length="244" mass="27011">MKKLILFIAVCFCATSLFAQSAAQLKNEGNAAVKSKDYKTALEKYEAFLGAEDTFEDPALVFNAAYCANKLKDYAKAEKYFAQSVSNNYKLSKSYQYLASVQKKQKKMDEMVATLKKGIEAIPTKNSKLIATLSKHYLVSGQKAQKANKMDAAEDLYKKASESKSKYQADALIGLGMLYFNQGATIMQKANPIANKEPEKFKAESAKAQGLYKKAMAELTKAKALAPTREDLLQTMATVKKEIK</sequence>
<dbReference type="AlphaFoldDB" id="A0A2V4A066"/>
<dbReference type="EMBL" id="QFLI01000002">
    <property type="protein sequence ID" value="PXY01941.1"/>
    <property type="molecule type" value="Genomic_DNA"/>
</dbReference>
<dbReference type="SUPFAM" id="SSF48452">
    <property type="entry name" value="TPR-like"/>
    <property type="match status" value="1"/>
</dbReference>
<evidence type="ECO:0000256" key="1">
    <source>
        <dbReference type="SAM" id="Coils"/>
    </source>
</evidence>
<gene>
    <name evidence="3" type="ORF">DF185_04640</name>
</gene>
<protein>
    <submittedName>
        <fullName evidence="3">Uncharacterized protein</fullName>
    </submittedName>
</protein>
<accession>A0A2V4A066</accession>
<dbReference type="SMART" id="SM00028">
    <property type="entry name" value="TPR"/>
    <property type="match status" value="4"/>
</dbReference>
<keyword evidence="1" id="KW-0175">Coiled coil</keyword>
<dbReference type="Pfam" id="PF13432">
    <property type="entry name" value="TPR_16"/>
    <property type="match status" value="1"/>
</dbReference>
<evidence type="ECO:0000313" key="3">
    <source>
        <dbReference type="EMBL" id="PXY01941.1"/>
    </source>
</evidence>
<feature type="chain" id="PRO_5016163345" evidence="2">
    <location>
        <begin position="20"/>
        <end position="244"/>
    </location>
</feature>
<dbReference type="OrthoDB" id="1122835at2"/>
<evidence type="ECO:0000313" key="4">
    <source>
        <dbReference type="Proteomes" id="UP000248079"/>
    </source>
</evidence>
<dbReference type="RefSeq" id="WP_110359577.1">
    <property type="nucleotide sequence ID" value="NZ_QFLI01000002.1"/>
</dbReference>
<dbReference type="InterPro" id="IPR019734">
    <property type="entry name" value="TPR_rpt"/>
</dbReference>
<evidence type="ECO:0000256" key="2">
    <source>
        <dbReference type="SAM" id="SignalP"/>
    </source>
</evidence>
<dbReference type="InterPro" id="IPR011990">
    <property type="entry name" value="TPR-like_helical_dom_sf"/>
</dbReference>
<feature type="coiled-coil region" evidence="1">
    <location>
        <begin position="143"/>
        <end position="170"/>
    </location>
</feature>
<name>A0A2V4A066_9BACT</name>